<dbReference type="NCBIfam" id="TIGR00831">
    <property type="entry name" value="a_cpa1"/>
    <property type="match status" value="1"/>
</dbReference>
<evidence type="ECO:0000256" key="6">
    <source>
        <dbReference type="ARBA" id="ARBA00023053"/>
    </source>
</evidence>
<keyword evidence="8 10" id="KW-0472">Membrane</keyword>
<evidence type="ECO:0000313" key="12">
    <source>
        <dbReference type="EMBL" id="QAY72471.1"/>
    </source>
</evidence>
<keyword evidence="4 10" id="KW-0812">Transmembrane</keyword>
<evidence type="ECO:0000256" key="2">
    <source>
        <dbReference type="ARBA" id="ARBA00022448"/>
    </source>
</evidence>
<dbReference type="GO" id="GO:0005886">
    <property type="term" value="C:plasma membrane"/>
    <property type="evidence" value="ECO:0007669"/>
    <property type="project" value="UniProtKB-SubCell"/>
</dbReference>
<evidence type="ECO:0000256" key="8">
    <source>
        <dbReference type="ARBA" id="ARBA00023136"/>
    </source>
</evidence>
<feature type="transmembrane region" description="Helical" evidence="10">
    <location>
        <begin position="343"/>
        <end position="362"/>
    </location>
</feature>
<dbReference type="PANTHER" id="PTHR10110">
    <property type="entry name" value="SODIUM/HYDROGEN EXCHANGER"/>
    <property type="match status" value="1"/>
</dbReference>
<keyword evidence="13" id="KW-1185">Reference proteome</keyword>
<dbReference type="Proteomes" id="UP000291259">
    <property type="component" value="Chromosome"/>
</dbReference>
<keyword evidence="9 10" id="KW-0739">Sodium transport</keyword>
<comment type="caution">
    <text evidence="10">Lacks conserved residue(s) required for the propagation of feature annotation.</text>
</comment>
<comment type="similarity">
    <text evidence="10">Belongs to the monovalent cation:proton antiporter 1 (CPA1) transporter (TC 2.A.36) family.</text>
</comment>
<evidence type="ECO:0000256" key="1">
    <source>
        <dbReference type="ARBA" id="ARBA00004651"/>
    </source>
</evidence>
<feature type="transmembrane region" description="Helical" evidence="10">
    <location>
        <begin position="111"/>
        <end position="131"/>
    </location>
</feature>
<protein>
    <submittedName>
        <fullName evidence="12">Na+/H+ antiporter</fullName>
    </submittedName>
</protein>
<feature type="transmembrane region" description="Helical" evidence="10">
    <location>
        <begin position="261"/>
        <end position="281"/>
    </location>
</feature>
<dbReference type="GO" id="GO:0098719">
    <property type="term" value="P:sodium ion import across plasma membrane"/>
    <property type="evidence" value="ECO:0007669"/>
    <property type="project" value="TreeGrafter"/>
</dbReference>
<feature type="transmembrane region" description="Helical" evidence="10">
    <location>
        <begin position="230"/>
        <end position="249"/>
    </location>
</feature>
<dbReference type="EMBL" id="CP035491">
    <property type="protein sequence ID" value="QAY72471.1"/>
    <property type="molecule type" value="Genomic_DNA"/>
</dbReference>
<evidence type="ECO:0000313" key="13">
    <source>
        <dbReference type="Proteomes" id="UP000291259"/>
    </source>
</evidence>
<dbReference type="GO" id="GO:0015386">
    <property type="term" value="F:potassium:proton antiporter activity"/>
    <property type="evidence" value="ECO:0007669"/>
    <property type="project" value="TreeGrafter"/>
</dbReference>
<keyword evidence="2 10" id="KW-0813">Transport</keyword>
<evidence type="ECO:0000256" key="5">
    <source>
        <dbReference type="ARBA" id="ARBA00022989"/>
    </source>
</evidence>
<dbReference type="InterPro" id="IPR006153">
    <property type="entry name" value="Cation/H_exchanger_TM"/>
</dbReference>
<feature type="transmembrane region" description="Helical" evidence="10">
    <location>
        <begin position="301"/>
        <end position="323"/>
    </location>
</feature>
<feature type="transmembrane region" description="Helical" evidence="10">
    <location>
        <begin position="182"/>
        <end position="200"/>
    </location>
</feature>
<dbReference type="GO" id="GO:0015385">
    <property type="term" value="F:sodium:proton antiporter activity"/>
    <property type="evidence" value="ECO:0007669"/>
    <property type="project" value="InterPro"/>
</dbReference>
<feature type="domain" description="Cation/H+ exchanger transmembrane" evidence="11">
    <location>
        <begin position="13"/>
        <end position="403"/>
    </location>
</feature>
<organism evidence="12 13">
    <name type="scientific">Agromyces protaetiae</name>
    <dbReference type="NCBI Taxonomy" id="2509455"/>
    <lineage>
        <taxon>Bacteria</taxon>
        <taxon>Bacillati</taxon>
        <taxon>Actinomycetota</taxon>
        <taxon>Actinomycetes</taxon>
        <taxon>Micrococcales</taxon>
        <taxon>Microbacteriaceae</taxon>
        <taxon>Agromyces</taxon>
    </lineage>
</organism>
<proteinExistence type="inferred from homology"/>
<dbReference type="InterPro" id="IPR004705">
    <property type="entry name" value="Cation/H_exchanger_CPA1_bac"/>
</dbReference>
<dbReference type="Gene3D" id="6.10.140.1330">
    <property type="match status" value="1"/>
</dbReference>
<comment type="function">
    <text evidence="10">Na(+)/H(+) antiporter that extrudes sodium in exchange for external protons.</text>
</comment>
<dbReference type="InterPro" id="IPR018422">
    <property type="entry name" value="Cation/H_exchanger_CPA1"/>
</dbReference>
<keyword evidence="6 10" id="KW-0915">Sodium</keyword>
<keyword evidence="10" id="KW-0050">Antiport</keyword>
<comment type="subcellular location">
    <subcellularLocation>
        <location evidence="1 10">Cell membrane</location>
        <topology evidence="1 10">Multi-pass membrane protein</topology>
    </subcellularLocation>
</comment>
<feature type="transmembrane region" description="Helical" evidence="10">
    <location>
        <begin position="377"/>
        <end position="395"/>
    </location>
</feature>
<dbReference type="AlphaFoldDB" id="A0A4V0YGU9"/>
<accession>A0A4V0YGU9</accession>
<dbReference type="Pfam" id="PF00999">
    <property type="entry name" value="Na_H_Exchanger"/>
    <property type="match status" value="1"/>
</dbReference>
<keyword evidence="7 10" id="KW-0406">Ion transport</keyword>
<evidence type="ECO:0000256" key="3">
    <source>
        <dbReference type="ARBA" id="ARBA00022475"/>
    </source>
</evidence>
<feature type="transmembrane region" description="Helical" evidence="10">
    <location>
        <begin position="84"/>
        <end position="105"/>
    </location>
</feature>
<name>A0A4V0YGU9_9MICO</name>
<dbReference type="RefSeq" id="WP_129188726.1">
    <property type="nucleotide sequence ID" value="NZ_CP035491.1"/>
</dbReference>
<evidence type="ECO:0000256" key="4">
    <source>
        <dbReference type="ARBA" id="ARBA00022692"/>
    </source>
</evidence>
<dbReference type="GO" id="GO:0051453">
    <property type="term" value="P:regulation of intracellular pH"/>
    <property type="evidence" value="ECO:0007669"/>
    <property type="project" value="TreeGrafter"/>
</dbReference>
<evidence type="ECO:0000256" key="10">
    <source>
        <dbReference type="RuleBase" id="RU366002"/>
    </source>
</evidence>
<evidence type="ECO:0000256" key="7">
    <source>
        <dbReference type="ARBA" id="ARBA00023065"/>
    </source>
</evidence>
<dbReference type="PANTHER" id="PTHR10110:SF86">
    <property type="entry name" value="SODIUM_HYDROGEN EXCHANGER 7"/>
    <property type="match status" value="1"/>
</dbReference>
<feature type="transmembrane region" description="Helical" evidence="10">
    <location>
        <begin position="31"/>
        <end position="64"/>
    </location>
</feature>
<dbReference type="OrthoDB" id="57886at2"/>
<gene>
    <name evidence="12" type="ORF">ET445_03070</name>
</gene>
<evidence type="ECO:0000259" key="11">
    <source>
        <dbReference type="Pfam" id="PF00999"/>
    </source>
</evidence>
<keyword evidence="5 10" id="KW-1133">Transmembrane helix</keyword>
<reference evidence="12 13" key="1">
    <citation type="submission" date="2019-01" db="EMBL/GenBank/DDBJ databases">
        <title>Genome sequencing of strain FW100M-8.</title>
        <authorList>
            <person name="Heo J."/>
            <person name="Kim S.-J."/>
            <person name="Kim J.-S."/>
            <person name="Hong S.-B."/>
            <person name="Kwon S.-W."/>
        </authorList>
    </citation>
    <scope>NUCLEOTIDE SEQUENCE [LARGE SCALE GENOMIC DNA]</scope>
    <source>
        <strain evidence="12 13">FW100M-8</strain>
    </source>
</reference>
<dbReference type="KEGG" id="agf:ET445_03070"/>
<evidence type="ECO:0000256" key="9">
    <source>
        <dbReference type="ARBA" id="ARBA00023201"/>
    </source>
</evidence>
<sequence>MDALVLVVSIGLVLLGGGVLSQRARWPLPLVLIGFGILAGFLPFLRGIALPPELVLLLFLPALLYWESLNTSLREIRANLRTILLLSIVLVIATATVVAIVGHAFGLSWPMAIALGAILSPTDATAVSSFIGKLPRRSDTIARAESLLNDGTALVIYALAVGAAVSGTPIEPGPAVLRFFESYVFGALIGLAVGFAVAGIRRVLGPSRVLHTTMSLLTPFLAYLPAEALGVSGVVSVVVCGLLLSYFGPRIVSAAMREQSYQFWQFATYVLNGALFVLIGLELHPLMGELGSDWVEALVLGLLSAVVILAVRLAWSNTVPYLIRIVDRRPVQRTLRIGFRQRFPLAWAGFRGAVSLAAALALPTETAAGDPLPGRDVVIGVTFVVILFTLVVQGLPMKAIVRWARFPEDPREFDEELLAEQTLLERSLAKLPELTEQTSTSEEAAAAVRADLEHRLSLIHREEGHPEVAQHDDDESAAEQSLRLAIMEVKRNALVDLRNRGRIDDVILRRVQARLDLEELRLTGPPEEE</sequence>
<keyword evidence="3 10" id="KW-1003">Cell membrane</keyword>